<sequence>MLATTLALATGAASHIFWLRHGEHHMWFPTYVQAFSATCIAGVFALAKLTDSTTWAAISTVIWLASSYLLGLLVSVSIYRLFLAPICKFPGPWQMKLSNLYFMSTTDIYSCYKRLDALHAQYGPFVRIGSNDLSIIDPDVMEVAFGQQAKASKAEWYDGPSPYDSMHTTRDKATHDRRRRTWAPGFSDKALRGYEDKVQMFNDKLVTRVREHLGGPTNITKWFNLYSFDVMGQLSFGKDYGMLDSGERHWALDLLVEGMSAAPPKPPVWFFRALLAIPGLAAGYHKFLAFCKQELKTRAHSRKGEDKDITGWLLRDFEGKPNPEEDHMLQADVRLIIVAGSDTTSACLTFLFYHLAQNPEHVQKIRDELRPLTGGDWSDKDIKNAQHLNGAINESLRMHPPVPSGLERVTNKEGMQVGNTYVPPGVNFWVPQYPMGRQEQVYERPLEFTPERWYSEPEMVKKKDAFAPFSMGPYNCIGKNLAYVEMRTLTAQLLLNFDVKLAPGEDGERLRTKTKDHFTVTPGQLDLVFTQATS</sequence>
<evidence type="ECO:0000256" key="13">
    <source>
        <dbReference type="PIRSR" id="PIRSR602401-1"/>
    </source>
</evidence>
<dbReference type="GO" id="GO:0020037">
    <property type="term" value="F:heme binding"/>
    <property type="evidence" value="ECO:0007669"/>
    <property type="project" value="InterPro"/>
</dbReference>
<dbReference type="Gene3D" id="1.10.630.10">
    <property type="entry name" value="Cytochrome P450"/>
    <property type="match status" value="1"/>
</dbReference>
<proteinExistence type="inferred from homology"/>
<dbReference type="GO" id="GO:0004497">
    <property type="term" value="F:monooxygenase activity"/>
    <property type="evidence" value="ECO:0007669"/>
    <property type="project" value="UniProtKB-KW"/>
</dbReference>
<evidence type="ECO:0000256" key="8">
    <source>
        <dbReference type="ARBA" id="ARBA00022989"/>
    </source>
</evidence>
<dbReference type="InterPro" id="IPR050121">
    <property type="entry name" value="Cytochrome_P450_monoxygenase"/>
</dbReference>
<keyword evidence="8 14" id="KW-1133">Transmembrane helix</keyword>
<keyword evidence="7 13" id="KW-0479">Metal-binding</keyword>
<dbReference type="Pfam" id="PF00067">
    <property type="entry name" value="p450"/>
    <property type="match status" value="1"/>
</dbReference>
<comment type="similarity">
    <text evidence="4">Belongs to the cytochrome P450 family.</text>
</comment>
<reference evidence="15" key="1">
    <citation type="submission" date="2023-08" db="EMBL/GenBank/DDBJ databases">
        <title>Black Yeasts Isolated from many extreme environments.</title>
        <authorList>
            <person name="Coleine C."/>
            <person name="Stajich J.E."/>
            <person name="Selbmann L."/>
        </authorList>
    </citation>
    <scope>NUCLEOTIDE SEQUENCE</scope>
    <source>
        <strain evidence="15">CCFEE 5401</strain>
    </source>
</reference>
<dbReference type="GO" id="GO:0016020">
    <property type="term" value="C:membrane"/>
    <property type="evidence" value="ECO:0007669"/>
    <property type="project" value="UniProtKB-SubCell"/>
</dbReference>
<dbReference type="PRINTS" id="PR00463">
    <property type="entry name" value="EP450I"/>
</dbReference>
<evidence type="ECO:0000256" key="14">
    <source>
        <dbReference type="SAM" id="Phobius"/>
    </source>
</evidence>
<evidence type="ECO:0000313" key="15">
    <source>
        <dbReference type="EMBL" id="KAK5108900.1"/>
    </source>
</evidence>
<evidence type="ECO:0000256" key="2">
    <source>
        <dbReference type="ARBA" id="ARBA00004370"/>
    </source>
</evidence>
<evidence type="ECO:0000256" key="4">
    <source>
        <dbReference type="ARBA" id="ARBA00010617"/>
    </source>
</evidence>
<accession>A0AAN7TIM7</accession>
<evidence type="ECO:0000313" key="16">
    <source>
        <dbReference type="Proteomes" id="UP001310890"/>
    </source>
</evidence>
<dbReference type="EMBL" id="JAVRRL010000075">
    <property type="protein sequence ID" value="KAK5108900.1"/>
    <property type="molecule type" value="Genomic_DNA"/>
</dbReference>
<dbReference type="AlphaFoldDB" id="A0AAN7TIM7"/>
<keyword evidence="5 13" id="KW-0349">Heme</keyword>
<comment type="cofactor">
    <cofactor evidence="1 13">
        <name>heme</name>
        <dbReference type="ChEBI" id="CHEBI:30413"/>
    </cofactor>
</comment>
<dbReference type="FunFam" id="1.10.630.10:FF:000063">
    <property type="entry name" value="Cytochrome P450 monooxygenase"/>
    <property type="match status" value="1"/>
</dbReference>
<gene>
    <name evidence="15" type="ORF">LTR62_007702</name>
</gene>
<dbReference type="CDD" id="cd11061">
    <property type="entry name" value="CYP67-like"/>
    <property type="match status" value="1"/>
</dbReference>
<dbReference type="SUPFAM" id="SSF48264">
    <property type="entry name" value="Cytochrome P450"/>
    <property type="match status" value="1"/>
</dbReference>
<dbReference type="PRINTS" id="PR00385">
    <property type="entry name" value="P450"/>
</dbReference>
<dbReference type="InterPro" id="IPR002401">
    <property type="entry name" value="Cyt_P450_E_grp-I"/>
</dbReference>
<keyword evidence="6 14" id="KW-0812">Transmembrane</keyword>
<dbReference type="GO" id="GO:0016705">
    <property type="term" value="F:oxidoreductase activity, acting on paired donors, with incorporation or reduction of molecular oxygen"/>
    <property type="evidence" value="ECO:0007669"/>
    <property type="project" value="InterPro"/>
</dbReference>
<evidence type="ECO:0000256" key="9">
    <source>
        <dbReference type="ARBA" id="ARBA00023002"/>
    </source>
</evidence>
<feature type="transmembrane region" description="Helical" evidence="14">
    <location>
        <begin position="30"/>
        <end position="49"/>
    </location>
</feature>
<evidence type="ECO:0000256" key="3">
    <source>
        <dbReference type="ARBA" id="ARBA00004685"/>
    </source>
</evidence>
<feature type="binding site" description="axial binding residue" evidence="13">
    <location>
        <position position="476"/>
    </location>
    <ligand>
        <name>heme</name>
        <dbReference type="ChEBI" id="CHEBI:30413"/>
    </ligand>
    <ligandPart>
        <name>Fe</name>
        <dbReference type="ChEBI" id="CHEBI:18248"/>
    </ligandPart>
</feature>
<dbReference type="GO" id="GO:1902181">
    <property type="term" value="P:verruculogen biosynthetic process"/>
    <property type="evidence" value="ECO:0007669"/>
    <property type="project" value="UniProtKB-ARBA"/>
</dbReference>
<dbReference type="GO" id="GO:0005506">
    <property type="term" value="F:iron ion binding"/>
    <property type="evidence" value="ECO:0007669"/>
    <property type="project" value="InterPro"/>
</dbReference>
<dbReference type="PANTHER" id="PTHR24305:SF112">
    <property type="entry name" value="L-ORNITHINE-N5-MONOOXYGENASE (EUROFUNG)"/>
    <property type="match status" value="1"/>
</dbReference>
<organism evidence="15 16">
    <name type="scientific">Meristemomyces frigidus</name>
    <dbReference type="NCBI Taxonomy" id="1508187"/>
    <lineage>
        <taxon>Eukaryota</taxon>
        <taxon>Fungi</taxon>
        <taxon>Dikarya</taxon>
        <taxon>Ascomycota</taxon>
        <taxon>Pezizomycotina</taxon>
        <taxon>Dothideomycetes</taxon>
        <taxon>Dothideomycetidae</taxon>
        <taxon>Mycosphaerellales</taxon>
        <taxon>Teratosphaeriaceae</taxon>
        <taxon>Meristemomyces</taxon>
    </lineage>
</organism>
<dbReference type="InterPro" id="IPR001128">
    <property type="entry name" value="Cyt_P450"/>
</dbReference>
<comment type="pathway">
    <text evidence="3">Mycotoxin biosynthesis.</text>
</comment>
<evidence type="ECO:0000256" key="12">
    <source>
        <dbReference type="ARBA" id="ARBA00023136"/>
    </source>
</evidence>
<protein>
    <recommendedName>
        <fullName evidence="17">Cytochrome P450 monooxygenase</fullName>
    </recommendedName>
</protein>
<keyword evidence="11" id="KW-0503">Monooxygenase</keyword>
<comment type="caution">
    <text evidence="15">The sequence shown here is derived from an EMBL/GenBank/DDBJ whole genome shotgun (WGS) entry which is preliminary data.</text>
</comment>
<dbReference type="Proteomes" id="UP001310890">
    <property type="component" value="Unassembled WGS sequence"/>
</dbReference>
<evidence type="ECO:0000256" key="5">
    <source>
        <dbReference type="ARBA" id="ARBA00022617"/>
    </source>
</evidence>
<keyword evidence="12 14" id="KW-0472">Membrane</keyword>
<keyword evidence="9" id="KW-0560">Oxidoreductase</keyword>
<evidence type="ECO:0000256" key="11">
    <source>
        <dbReference type="ARBA" id="ARBA00023033"/>
    </source>
</evidence>
<comment type="subcellular location">
    <subcellularLocation>
        <location evidence="2">Membrane</location>
    </subcellularLocation>
</comment>
<evidence type="ECO:0000256" key="6">
    <source>
        <dbReference type="ARBA" id="ARBA00022692"/>
    </source>
</evidence>
<dbReference type="InterPro" id="IPR036396">
    <property type="entry name" value="Cyt_P450_sf"/>
</dbReference>
<evidence type="ECO:0000256" key="1">
    <source>
        <dbReference type="ARBA" id="ARBA00001971"/>
    </source>
</evidence>
<keyword evidence="10 13" id="KW-0408">Iron</keyword>
<name>A0AAN7TIM7_9PEZI</name>
<evidence type="ECO:0000256" key="10">
    <source>
        <dbReference type="ARBA" id="ARBA00023004"/>
    </source>
</evidence>
<feature type="transmembrane region" description="Helical" evidence="14">
    <location>
        <begin position="61"/>
        <end position="82"/>
    </location>
</feature>
<evidence type="ECO:0000256" key="7">
    <source>
        <dbReference type="ARBA" id="ARBA00022723"/>
    </source>
</evidence>
<evidence type="ECO:0008006" key="17">
    <source>
        <dbReference type="Google" id="ProtNLM"/>
    </source>
</evidence>
<dbReference type="PANTHER" id="PTHR24305">
    <property type="entry name" value="CYTOCHROME P450"/>
    <property type="match status" value="1"/>
</dbReference>